<dbReference type="InterPro" id="IPR055399">
    <property type="entry name" value="CC_BshC"/>
</dbReference>
<dbReference type="AlphaFoldDB" id="A0A0P9F1Q5"/>
<name>A0A0P9F1Q5_9BACL</name>
<proteinExistence type="inferred from homology"/>
<dbReference type="InterPro" id="IPR011199">
    <property type="entry name" value="Bacillithiol_biosynth_BshC"/>
</dbReference>
<gene>
    <name evidence="2" type="primary">bshC</name>
    <name evidence="5" type="ORF">AN477_02830</name>
</gene>
<dbReference type="EC" id="6.-.-.-" evidence="2"/>
<dbReference type="NCBIfam" id="TIGR03998">
    <property type="entry name" value="thiol_BshC"/>
    <property type="match status" value="1"/>
</dbReference>
<comment type="caution">
    <text evidence="5">The sequence shown here is derived from an EMBL/GenBank/DDBJ whole genome shotgun (WGS) entry which is preliminary data.</text>
</comment>
<evidence type="ECO:0000256" key="1">
    <source>
        <dbReference type="ARBA" id="ARBA00022598"/>
    </source>
</evidence>
<dbReference type="OrthoDB" id="9765151at2"/>
<keyword evidence="1 2" id="KW-0436">Ligase</keyword>
<accession>A0A0P9F1Q5</accession>
<dbReference type="EMBL" id="LJCO01000011">
    <property type="protein sequence ID" value="KPV45311.1"/>
    <property type="molecule type" value="Genomic_DNA"/>
</dbReference>
<evidence type="ECO:0000313" key="5">
    <source>
        <dbReference type="EMBL" id="KPV45311.1"/>
    </source>
</evidence>
<protein>
    <recommendedName>
        <fullName evidence="2">Putative cysteine ligase BshC</fullName>
        <ecNumber evidence="2">6.-.-.-</ecNumber>
    </recommendedName>
</protein>
<keyword evidence="6" id="KW-1185">Reference proteome</keyword>
<dbReference type="Proteomes" id="UP000050482">
    <property type="component" value="Unassembled WGS sequence"/>
</dbReference>
<dbReference type="Pfam" id="PF24850">
    <property type="entry name" value="CC_BshC"/>
    <property type="match status" value="1"/>
</dbReference>
<evidence type="ECO:0000259" key="3">
    <source>
        <dbReference type="Pfam" id="PF10079"/>
    </source>
</evidence>
<dbReference type="PATRIC" id="fig|471514.4.peg.2898"/>
<evidence type="ECO:0000313" key="6">
    <source>
        <dbReference type="Proteomes" id="UP000050482"/>
    </source>
</evidence>
<dbReference type="PIRSF" id="PIRSF012535">
    <property type="entry name" value="UCP012535"/>
    <property type="match status" value="1"/>
</dbReference>
<dbReference type="RefSeq" id="WP_054967649.1">
    <property type="nucleotide sequence ID" value="NZ_LJCO01000011.1"/>
</dbReference>
<dbReference type="Pfam" id="PF10079">
    <property type="entry name" value="Rossmann-like_BshC"/>
    <property type="match status" value="1"/>
</dbReference>
<dbReference type="STRING" id="471514.AN477_02830"/>
<comment type="function">
    <text evidence="2">Involved in bacillithiol (BSH) biosynthesis. May catalyze the last step of the pathway, the addition of cysteine to glucosamine malate (GlcN-Mal) to generate BSH.</text>
</comment>
<dbReference type="HAMAP" id="MF_01867">
    <property type="entry name" value="BshC"/>
    <property type="match status" value="1"/>
</dbReference>
<dbReference type="InterPro" id="IPR055398">
    <property type="entry name" value="Rossmann-like_BshC"/>
</dbReference>
<evidence type="ECO:0000259" key="4">
    <source>
        <dbReference type="Pfam" id="PF24850"/>
    </source>
</evidence>
<sequence length="545" mass="61663">MKWSLRSEPTGQSLTDLHTTEFARVADLYHGQDPQSLTTYRNRQRALETQFSAAHRQQLVETLRPFLASVEAPEAAHRELERLLHPEATVVIAGQQAGLFTGPLYSVYKALSAVGMARRMEAELGKPVVPMFWIASEDHDWGEVDHAYLLDAGDNVRRLRLSDPAPLHQMVHHQTLSRESVTGILNALEETLPAGPWRSEVLQAVGEAYRSSSTLVGAFARLMYKLLGDTGLVMLDPCLPGLRALVGGVWRDVMEKQNELSKRLEARYSEVSGRGFVPAVVRDESNTTLFYVMDGKRYVLERTDNEHRLRVRGVGVEDSIEGWLRKAEQSPTSFSSNVLLRPVVQDHLLPTLCFVGGPAEIAYHALSGAVFETLSRTMPPLLLRDRLTLYPPTVLRNMEKWEISASELTRPVNLESRAVNELGGDAFDEILSTMAKETEARWSNWASQFESLGPQVQAMAKSQVKREIAGMNKTTSKAKNLFVRAHETELRQLRHIERWLWADGHAQERRLCPLNFWARYGLDWLQQLPFWGDYTKERGVFDVLL</sequence>
<organism evidence="5 6">
    <name type="scientific">Alicyclobacillus ferrooxydans</name>
    <dbReference type="NCBI Taxonomy" id="471514"/>
    <lineage>
        <taxon>Bacteria</taxon>
        <taxon>Bacillati</taxon>
        <taxon>Bacillota</taxon>
        <taxon>Bacilli</taxon>
        <taxon>Bacillales</taxon>
        <taxon>Alicyclobacillaceae</taxon>
        <taxon>Alicyclobacillus</taxon>
    </lineage>
</organism>
<dbReference type="GO" id="GO:0016874">
    <property type="term" value="F:ligase activity"/>
    <property type="evidence" value="ECO:0007669"/>
    <property type="project" value="UniProtKB-UniRule"/>
</dbReference>
<feature type="domain" description="Bacillithiol biosynthesis BshC C-terminal coiled-coil" evidence="4">
    <location>
        <begin position="388"/>
        <end position="528"/>
    </location>
</feature>
<feature type="domain" description="Bacillithiol biosynthesis BshC N-terminal Rossmann-like" evidence="3">
    <location>
        <begin position="12"/>
        <end position="384"/>
    </location>
</feature>
<comment type="similarity">
    <text evidence="2">Belongs to the BshC family.</text>
</comment>
<reference evidence="5 6" key="1">
    <citation type="submission" date="2015-09" db="EMBL/GenBank/DDBJ databases">
        <title>Draft genome sequence of Alicyclobacillus ferrooxydans DSM 22381.</title>
        <authorList>
            <person name="Hemp J."/>
        </authorList>
    </citation>
    <scope>NUCLEOTIDE SEQUENCE [LARGE SCALE GENOMIC DNA]</scope>
    <source>
        <strain evidence="5 6">TC-34</strain>
    </source>
</reference>
<evidence type="ECO:0000256" key="2">
    <source>
        <dbReference type="HAMAP-Rule" id="MF_01867"/>
    </source>
</evidence>